<evidence type="ECO:0000256" key="1">
    <source>
        <dbReference type="SAM" id="MobiDB-lite"/>
    </source>
</evidence>
<keyword evidence="2" id="KW-0472">Membrane</keyword>
<feature type="region of interest" description="Disordered" evidence="1">
    <location>
        <begin position="31"/>
        <end position="70"/>
    </location>
</feature>
<dbReference type="Proteomes" id="UP001597034">
    <property type="component" value="Unassembled WGS sequence"/>
</dbReference>
<feature type="transmembrane region" description="Helical" evidence="2">
    <location>
        <begin position="103"/>
        <end position="124"/>
    </location>
</feature>
<comment type="caution">
    <text evidence="3">The sequence shown here is derived from an EMBL/GenBank/DDBJ whole genome shotgun (WGS) entry which is preliminary data.</text>
</comment>
<dbReference type="RefSeq" id="WP_256399878.1">
    <property type="nucleotide sequence ID" value="NZ_JANHJR010000002.1"/>
</dbReference>
<dbReference type="EMBL" id="JBHUDO010000001">
    <property type="protein sequence ID" value="MFD1644615.1"/>
    <property type="molecule type" value="Genomic_DNA"/>
</dbReference>
<sequence length="170" mass="18273">MAEKRQKAVDEMFCRNCGDRIKKAAEICPDCGVKNEKPTAPPPGRSSRSPAEGTGSGGASSPHQTPPRQYESSVSENWWYAVAGGTGLWVVVFVIAGAAPDALGALGGFLTLLAWFGLPLAAYFDMQYVCANSDWRPSTALWVVLLAVWLVNIVVGAAYLYQRHDKLGTP</sequence>
<evidence type="ECO:0000256" key="2">
    <source>
        <dbReference type="SAM" id="Phobius"/>
    </source>
</evidence>
<keyword evidence="2" id="KW-0812">Transmembrane</keyword>
<evidence type="ECO:0008006" key="5">
    <source>
        <dbReference type="Google" id="ProtNLM"/>
    </source>
</evidence>
<gene>
    <name evidence="3" type="ORF">ACFSBL_02865</name>
</gene>
<proteinExistence type="predicted"/>
<evidence type="ECO:0000313" key="3">
    <source>
        <dbReference type="EMBL" id="MFD1644615.1"/>
    </source>
</evidence>
<dbReference type="AlphaFoldDB" id="A0ABD6DH06"/>
<reference evidence="3 4" key="1">
    <citation type="journal article" date="2019" name="Int. J. Syst. Evol. Microbiol.">
        <title>The Global Catalogue of Microorganisms (GCM) 10K type strain sequencing project: providing services to taxonomists for standard genome sequencing and annotation.</title>
        <authorList>
            <consortium name="The Broad Institute Genomics Platform"/>
            <consortium name="The Broad Institute Genome Sequencing Center for Infectious Disease"/>
            <person name="Wu L."/>
            <person name="Ma J."/>
        </authorList>
    </citation>
    <scope>NUCLEOTIDE SEQUENCE [LARGE SCALE GENOMIC DNA]</scope>
    <source>
        <strain evidence="3 4">CGMCC 1.10390</strain>
    </source>
</reference>
<keyword evidence="2" id="KW-1133">Transmembrane helix</keyword>
<feature type="compositionally biased region" description="Polar residues" evidence="1">
    <location>
        <begin position="59"/>
        <end position="70"/>
    </location>
</feature>
<evidence type="ECO:0000313" key="4">
    <source>
        <dbReference type="Proteomes" id="UP001597034"/>
    </source>
</evidence>
<feature type="transmembrane region" description="Helical" evidence="2">
    <location>
        <begin position="78"/>
        <end position="96"/>
    </location>
</feature>
<accession>A0ABD6DH06</accession>
<name>A0ABD6DH06_9EURY</name>
<feature type="transmembrane region" description="Helical" evidence="2">
    <location>
        <begin position="139"/>
        <end position="161"/>
    </location>
</feature>
<keyword evidence="4" id="KW-1185">Reference proteome</keyword>
<protein>
    <recommendedName>
        <fullName evidence="5">Zinc-ribbon domain-containing protein</fullName>
    </recommendedName>
</protein>
<organism evidence="3 4">
    <name type="scientific">Haloarchaeobius litoreus</name>
    <dbReference type="NCBI Taxonomy" id="755306"/>
    <lineage>
        <taxon>Archaea</taxon>
        <taxon>Methanobacteriati</taxon>
        <taxon>Methanobacteriota</taxon>
        <taxon>Stenosarchaea group</taxon>
        <taxon>Halobacteria</taxon>
        <taxon>Halobacteriales</taxon>
        <taxon>Halorubellaceae</taxon>
        <taxon>Haloarchaeobius</taxon>
    </lineage>
</organism>